<dbReference type="InterPro" id="IPR014729">
    <property type="entry name" value="Rossmann-like_a/b/a_fold"/>
</dbReference>
<protein>
    <recommendedName>
        <fullName evidence="2">Universal stress protein</fullName>
    </recommendedName>
</protein>
<name>A0A7J4ZLQ8_9BACT</name>
<feature type="domain" description="UspA" evidence="3">
    <location>
        <begin position="5"/>
        <end position="145"/>
    </location>
</feature>
<dbReference type="AlphaFoldDB" id="A0A7J4ZLQ8"/>
<dbReference type="Gene3D" id="3.40.50.620">
    <property type="entry name" value="HUPs"/>
    <property type="match status" value="1"/>
</dbReference>
<evidence type="ECO:0000256" key="1">
    <source>
        <dbReference type="ARBA" id="ARBA00008791"/>
    </source>
</evidence>
<keyword evidence="2" id="KW-0963">Cytoplasm</keyword>
<dbReference type="RefSeq" id="WP_151129757.1">
    <property type="nucleotide sequence ID" value="NZ_VZQZ01000019.1"/>
</dbReference>
<evidence type="ECO:0000313" key="5">
    <source>
        <dbReference type="Proteomes" id="UP000420562"/>
    </source>
</evidence>
<dbReference type="InterPro" id="IPR006016">
    <property type="entry name" value="UspA"/>
</dbReference>
<dbReference type="PANTHER" id="PTHR46268:SF22">
    <property type="entry name" value="SENSOR PROTEIN KDPD-RELATED"/>
    <property type="match status" value="1"/>
</dbReference>
<sequence>MKNIDTILFATDFSGISDYAFDYAASLAAVCDARLVIVHVVTHQVDLRDFYVPHISFDEIDKEVEAGAQKRMVEFCEKRMGPFPGTKSFVVTGIPHEEIFKKAVEEKASLIVMGTHGRQGVEHFIFGSTAERVVKTAPCPVLTVRPPQQPDQG</sequence>
<dbReference type="GO" id="GO:0005737">
    <property type="term" value="C:cytoplasm"/>
    <property type="evidence" value="ECO:0007669"/>
    <property type="project" value="UniProtKB-SubCell"/>
</dbReference>
<evidence type="ECO:0000313" key="4">
    <source>
        <dbReference type="EMBL" id="KAB0663409.1"/>
    </source>
</evidence>
<keyword evidence="5" id="KW-1185">Reference proteome</keyword>
<reference evidence="4 5" key="1">
    <citation type="submission" date="2019-09" db="EMBL/GenBank/DDBJ databases">
        <title>Geobacter sp. Red96, a novel strain isolated from paddy soil.</title>
        <authorList>
            <person name="Xu Z."/>
            <person name="Masuda Y."/>
            <person name="Itoh H."/>
            <person name="Senoo K."/>
        </authorList>
    </citation>
    <scope>NUCLEOTIDE SEQUENCE [LARGE SCALE GENOMIC DNA]</scope>
    <source>
        <strain evidence="4 5">Red96</strain>
    </source>
</reference>
<comment type="similarity">
    <text evidence="1 2">Belongs to the universal stress protein A family.</text>
</comment>
<organism evidence="4 5">
    <name type="scientific">Oryzomonas japonica</name>
    <dbReference type="NCBI Taxonomy" id="2603858"/>
    <lineage>
        <taxon>Bacteria</taxon>
        <taxon>Pseudomonadati</taxon>
        <taxon>Thermodesulfobacteriota</taxon>
        <taxon>Desulfuromonadia</taxon>
        <taxon>Geobacterales</taxon>
        <taxon>Geobacteraceae</taxon>
        <taxon>Oryzomonas</taxon>
    </lineage>
</organism>
<dbReference type="PRINTS" id="PR01438">
    <property type="entry name" value="UNVRSLSTRESS"/>
</dbReference>
<proteinExistence type="inferred from homology"/>
<dbReference type="PIRSF" id="PIRSF006276">
    <property type="entry name" value="UspA"/>
    <property type="match status" value="1"/>
</dbReference>
<dbReference type="Proteomes" id="UP000420562">
    <property type="component" value="Unassembled WGS sequence"/>
</dbReference>
<evidence type="ECO:0000256" key="2">
    <source>
        <dbReference type="PIRNR" id="PIRNR006276"/>
    </source>
</evidence>
<evidence type="ECO:0000259" key="3">
    <source>
        <dbReference type="Pfam" id="PF00582"/>
    </source>
</evidence>
<accession>A0A7J4ZLQ8</accession>
<gene>
    <name evidence="4" type="ORF">F6V25_16845</name>
</gene>
<dbReference type="InterPro" id="IPR006015">
    <property type="entry name" value="Universal_stress_UspA"/>
</dbReference>
<dbReference type="EMBL" id="VZQZ01000019">
    <property type="protein sequence ID" value="KAB0663409.1"/>
    <property type="molecule type" value="Genomic_DNA"/>
</dbReference>
<comment type="caution">
    <text evidence="4">The sequence shown here is derived from an EMBL/GenBank/DDBJ whole genome shotgun (WGS) entry which is preliminary data.</text>
</comment>
<dbReference type="PANTHER" id="PTHR46268">
    <property type="entry name" value="STRESS RESPONSE PROTEIN NHAX"/>
    <property type="match status" value="1"/>
</dbReference>
<dbReference type="CDD" id="cd00293">
    <property type="entry name" value="USP-like"/>
    <property type="match status" value="1"/>
</dbReference>
<dbReference type="SUPFAM" id="SSF52402">
    <property type="entry name" value="Adenine nucleotide alpha hydrolases-like"/>
    <property type="match status" value="1"/>
</dbReference>
<dbReference type="Pfam" id="PF00582">
    <property type="entry name" value="Usp"/>
    <property type="match status" value="1"/>
</dbReference>
<comment type="subcellular location">
    <subcellularLocation>
        <location evidence="2">Cytoplasm</location>
    </subcellularLocation>
</comment>